<organism evidence="8 9">
    <name type="scientific">Stylophora pistillata</name>
    <name type="common">Smooth cauliflower coral</name>
    <dbReference type="NCBI Taxonomy" id="50429"/>
    <lineage>
        <taxon>Eukaryota</taxon>
        <taxon>Metazoa</taxon>
        <taxon>Cnidaria</taxon>
        <taxon>Anthozoa</taxon>
        <taxon>Hexacorallia</taxon>
        <taxon>Scleractinia</taxon>
        <taxon>Astrocoeniina</taxon>
        <taxon>Pocilloporidae</taxon>
        <taxon>Stylophora</taxon>
    </lineage>
</organism>
<gene>
    <name evidence="8" type="primary">GRM5</name>
    <name evidence="8" type="ORF">AWC38_SpisGene887</name>
</gene>
<evidence type="ECO:0000256" key="3">
    <source>
        <dbReference type="ARBA" id="ARBA00022989"/>
    </source>
</evidence>
<sequence length="251" mass="27424">MSISARNFQEGTEAQCAGADIKDFCPSHTIILAVEKINNDSNLLPNIFLGQDIRNYDGNITKAGKIAYELFEDTLCASPAAGNNTKRKPIAALIGPFDSRTALYIGGVLRMFNASGKSGTTTAGELSSDSYARLYHTVPSDTFLAKVIVDIIIHFNWSYVGAIGLDNLYGRSGWSGVEDLKWNCPGLRQVSDNSKSEQHHSNVVDKICSSYVPYIIDAVYSAAHALDILTRDLNGIDASDLQQFEFNIQDM</sequence>
<dbReference type="InterPro" id="IPR028082">
    <property type="entry name" value="Peripla_BP_I"/>
</dbReference>
<evidence type="ECO:0000256" key="1">
    <source>
        <dbReference type="ARBA" id="ARBA00004141"/>
    </source>
</evidence>
<evidence type="ECO:0000256" key="2">
    <source>
        <dbReference type="ARBA" id="ARBA00022692"/>
    </source>
</evidence>
<dbReference type="GO" id="GO:0004930">
    <property type="term" value="F:G protein-coupled receptor activity"/>
    <property type="evidence" value="ECO:0007669"/>
    <property type="project" value="InterPro"/>
</dbReference>
<dbReference type="InterPro" id="IPR050726">
    <property type="entry name" value="mGluR"/>
</dbReference>
<dbReference type="InterPro" id="IPR000337">
    <property type="entry name" value="GPCR_3"/>
</dbReference>
<evidence type="ECO:0000259" key="7">
    <source>
        <dbReference type="Pfam" id="PF01094"/>
    </source>
</evidence>
<reference evidence="9" key="1">
    <citation type="journal article" date="2017" name="bioRxiv">
        <title>Comparative analysis of the genomes of Stylophora pistillata and Acropora digitifera provides evidence for extensive differences between species of corals.</title>
        <authorList>
            <person name="Voolstra C.R."/>
            <person name="Li Y."/>
            <person name="Liew Y.J."/>
            <person name="Baumgarten S."/>
            <person name="Zoccola D."/>
            <person name="Flot J.-F."/>
            <person name="Tambutte S."/>
            <person name="Allemand D."/>
            <person name="Aranda M."/>
        </authorList>
    </citation>
    <scope>NUCLEOTIDE SEQUENCE [LARGE SCALE GENOMIC DNA]</scope>
</reference>
<proteinExistence type="predicted"/>
<evidence type="ECO:0000313" key="9">
    <source>
        <dbReference type="Proteomes" id="UP000225706"/>
    </source>
</evidence>
<dbReference type="Proteomes" id="UP000225706">
    <property type="component" value="Unassembled WGS sequence"/>
</dbReference>
<keyword evidence="6" id="KW-0325">Glycoprotein</keyword>
<dbReference type="PRINTS" id="PR00248">
    <property type="entry name" value="GPCRMGR"/>
</dbReference>
<dbReference type="SUPFAM" id="SSF53822">
    <property type="entry name" value="Periplasmic binding protein-like I"/>
    <property type="match status" value="1"/>
</dbReference>
<dbReference type="OrthoDB" id="5983316at2759"/>
<feature type="domain" description="Receptor ligand binding region" evidence="7">
    <location>
        <begin position="28"/>
        <end position="179"/>
    </location>
</feature>
<evidence type="ECO:0000313" key="8">
    <source>
        <dbReference type="EMBL" id="PFX34304.1"/>
    </source>
</evidence>
<comment type="caution">
    <text evidence="8">The sequence shown here is derived from an EMBL/GenBank/DDBJ whole genome shotgun (WGS) entry which is preliminary data.</text>
</comment>
<keyword evidence="5 8" id="KW-0675">Receptor</keyword>
<dbReference type="GO" id="GO:0016020">
    <property type="term" value="C:membrane"/>
    <property type="evidence" value="ECO:0007669"/>
    <property type="project" value="UniProtKB-SubCell"/>
</dbReference>
<evidence type="ECO:0000256" key="6">
    <source>
        <dbReference type="ARBA" id="ARBA00023180"/>
    </source>
</evidence>
<accession>A0A2B4SUF6</accession>
<dbReference type="AlphaFoldDB" id="A0A2B4SUF6"/>
<name>A0A2B4SUF6_STYPI</name>
<keyword evidence="9" id="KW-1185">Reference proteome</keyword>
<dbReference type="Gene3D" id="3.40.50.2300">
    <property type="match status" value="2"/>
</dbReference>
<keyword evidence="2" id="KW-0812">Transmembrane</keyword>
<comment type="subcellular location">
    <subcellularLocation>
        <location evidence="1">Membrane</location>
        <topology evidence="1">Multi-pass membrane protein</topology>
    </subcellularLocation>
</comment>
<protein>
    <submittedName>
        <fullName evidence="8">Metabotropic glutamate receptor 5</fullName>
    </submittedName>
</protein>
<keyword evidence="3" id="KW-1133">Transmembrane helix</keyword>
<dbReference type="EMBL" id="LSMT01000005">
    <property type="protein sequence ID" value="PFX34304.1"/>
    <property type="molecule type" value="Genomic_DNA"/>
</dbReference>
<dbReference type="Pfam" id="PF01094">
    <property type="entry name" value="ANF_receptor"/>
    <property type="match status" value="1"/>
</dbReference>
<evidence type="ECO:0000256" key="5">
    <source>
        <dbReference type="ARBA" id="ARBA00023170"/>
    </source>
</evidence>
<dbReference type="PANTHER" id="PTHR24060">
    <property type="entry name" value="METABOTROPIC GLUTAMATE RECEPTOR"/>
    <property type="match status" value="1"/>
</dbReference>
<keyword evidence="4" id="KW-0472">Membrane</keyword>
<dbReference type="InterPro" id="IPR001828">
    <property type="entry name" value="ANF_lig-bd_rcpt"/>
</dbReference>
<evidence type="ECO:0000256" key="4">
    <source>
        <dbReference type="ARBA" id="ARBA00023136"/>
    </source>
</evidence>